<keyword evidence="5 9" id="KW-0812">Transmembrane</keyword>
<name>B9BGX8_9BURK</name>
<feature type="transmembrane region" description="Helical" evidence="9">
    <location>
        <begin position="82"/>
        <end position="103"/>
    </location>
</feature>
<feature type="transmembrane region" description="Helical" evidence="9">
    <location>
        <begin position="246"/>
        <end position="268"/>
    </location>
</feature>
<feature type="region of interest" description="Disordered" evidence="8">
    <location>
        <begin position="1"/>
        <end position="31"/>
    </location>
</feature>
<keyword evidence="2" id="KW-0813">Transport</keyword>
<dbReference type="Proteomes" id="UP000004535">
    <property type="component" value="Unassembled WGS sequence"/>
</dbReference>
<proteinExistence type="predicted"/>
<keyword evidence="7 9" id="KW-0472">Membrane</keyword>
<comment type="subcellular location">
    <subcellularLocation>
        <location evidence="1">Cell membrane</location>
        <topology evidence="1">Multi-pass membrane protein</topology>
    </subcellularLocation>
</comment>
<evidence type="ECO:0000256" key="1">
    <source>
        <dbReference type="ARBA" id="ARBA00004651"/>
    </source>
</evidence>
<dbReference type="Pfam" id="PF02653">
    <property type="entry name" value="BPD_transp_2"/>
    <property type="match status" value="1"/>
</dbReference>
<accession>B9BGX8</accession>
<evidence type="ECO:0000256" key="9">
    <source>
        <dbReference type="SAM" id="Phobius"/>
    </source>
</evidence>
<dbReference type="GO" id="GO:0022857">
    <property type="term" value="F:transmembrane transporter activity"/>
    <property type="evidence" value="ECO:0007669"/>
    <property type="project" value="InterPro"/>
</dbReference>
<feature type="compositionally biased region" description="Basic and acidic residues" evidence="8">
    <location>
        <begin position="1"/>
        <end position="10"/>
    </location>
</feature>
<evidence type="ECO:0000256" key="6">
    <source>
        <dbReference type="ARBA" id="ARBA00022989"/>
    </source>
</evidence>
<evidence type="ECO:0000313" key="10">
    <source>
        <dbReference type="EMBL" id="EEE08949.1"/>
    </source>
</evidence>
<evidence type="ECO:0000256" key="4">
    <source>
        <dbReference type="ARBA" id="ARBA00022519"/>
    </source>
</evidence>
<feature type="transmembrane region" description="Helical" evidence="9">
    <location>
        <begin position="280"/>
        <end position="313"/>
    </location>
</feature>
<evidence type="ECO:0000256" key="2">
    <source>
        <dbReference type="ARBA" id="ARBA00022448"/>
    </source>
</evidence>
<evidence type="ECO:0000313" key="11">
    <source>
        <dbReference type="Proteomes" id="UP000004535"/>
    </source>
</evidence>
<evidence type="ECO:0000256" key="5">
    <source>
        <dbReference type="ARBA" id="ARBA00022692"/>
    </source>
</evidence>
<evidence type="ECO:0000256" key="7">
    <source>
        <dbReference type="ARBA" id="ARBA00023136"/>
    </source>
</evidence>
<dbReference type="EMBL" id="ACFC01000001">
    <property type="protein sequence ID" value="EEE08949.1"/>
    <property type="molecule type" value="Genomic_DNA"/>
</dbReference>
<organism evidence="10 11">
    <name type="scientific">Burkholderia multivorans CGD2</name>
    <dbReference type="NCBI Taxonomy" id="513052"/>
    <lineage>
        <taxon>Bacteria</taxon>
        <taxon>Pseudomonadati</taxon>
        <taxon>Pseudomonadota</taxon>
        <taxon>Betaproteobacteria</taxon>
        <taxon>Burkholderiales</taxon>
        <taxon>Burkholderiaceae</taxon>
        <taxon>Burkholderia</taxon>
        <taxon>Burkholderia cepacia complex</taxon>
    </lineage>
</organism>
<dbReference type="GO" id="GO:0005886">
    <property type="term" value="C:plasma membrane"/>
    <property type="evidence" value="ECO:0007669"/>
    <property type="project" value="UniProtKB-SubCell"/>
</dbReference>
<feature type="transmembrane region" description="Helical" evidence="9">
    <location>
        <begin position="194"/>
        <end position="215"/>
    </location>
</feature>
<comment type="caution">
    <text evidence="10">The sequence shown here is derived from an EMBL/GenBank/DDBJ whole genome shotgun (WGS) entry which is preliminary data.</text>
</comment>
<protein>
    <submittedName>
        <fullName evidence="10">ABC transporter, carbohydrate uptake transporter-2 (CUT2) family, permease protein</fullName>
    </submittedName>
</protein>
<gene>
    <name evidence="10" type="ORF">BURMUCGD2_4322</name>
</gene>
<dbReference type="AlphaFoldDB" id="B9BGX8"/>
<evidence type="ECO:0000256" key="8">
    <source>
        <dbReference type="SAM" id="MobiDB-lite"/>
    </source>
</evidence>
<feature type="transmembrane region" description="Helical" evidence="9">
    <location>
        <begin position="146"/>
        <end position="173"/>
    </location>
</feature>
<dbReference type="CDD" id="cd06579">
    <property type="entry name" value="TM_PBP1_transp_AraH_like"/>
    <property type="match status" value="1"/>
</dbReference>
<dbReference type="PANTHER" id="PTHR32196:SF21">
    <property type="entry name" value="ABC TRANSPORTER PERMEASE PROTEIN YPHD-RELATED"/>
    <property type="match status" value="1"/>
</dbReference>
<sequence>MPRPAREERPMNLPDSSSSTPSTTLAGTAADALPPPRAKWAQLRRSTLFYPLVGLIVVCIAMMIASPSFLSAANLENVLRQVSINAIIAVGMTCVILTGGIDLSVGSVMALSGTLAAGLMVAGLNAVASLAIGIAVGFGFGFLNGVFVAFAGMPPIIVTLATMGIARGLALIYTGGYPIDGLPDWVAFFGSGKVFGIQAPVLIMLVVYAIAWLLLERMPFGRYVYAIGGNEQATRLTGVRVARVKLIVYTLAGVTSALAAIVLTGRLMSGQPNAGVGFELDAIAAVVMGGTSISGGRGAILGTLVGALLLGVLNNGLNMIGVNPYVQNVIKGGIILLAIYISRERSR</sequence>
<reference evidence="10 11" key="1">
    <citation type="journal article" date="2012" name="J. Bacteriol.">
        <title>Draft Genome Sequence Determination for Cystic Fibrosis and Chronic Granulomatous Disease Burkholderia multivorans Isolates.</title>
        <authorList>
            <person name="Varga J.J."/>
            <person name="Losada L."/>
            <person name="Zelazny A.M."/>
            <person name="Brinkac L."/>
            <person name="Harkins D."/>
            <person name="Radune D."/>
            <person name="Hostetler J."/>
            <person name="Sampaio E.P."/>
            <person name="Ronning C.M."/>
            <person name="Nierman W.C."/>
            <person name="Greenberg D.E."/>
            <person name="Holland S.M."/>
            <person name="Goldberg J.B."/>
        </authorList>
    </citation>
    <scope>NUCLEOTIDE SEQUENCE [LARGE SCALE GENOMIC DNA]</scope>
    <source>
        <strain evidence="10 11">CGD2</strain>
    </source>
</reference>
<keyword evidence="6 9" id="KW-1133">Transmembrane helix</keyword>
<dbReference type="InterPro" id="IPR001851">
    <property type="entry name" value="ABC_transp_permease"/>
</dbReference>
<keyword evidence="4" id="KW-0997">Cell inner membrane</keyword>
<feature type="transmembrane region" description="Helical" evidence="9">
    <location>
        <begin position="47"/>
        <end position="70"/>
    </location>
</feature>
<dbReference type="PANTHER" id="PTHR32196">
    <property type="entry name" value="ABC TRANSPORTER PERMEASE PROTEIN YPHD-RELATED-RELATED"/>
    <property type="match status" value="1"/>
</dbReference>
<keyword evidence="3" id="KW-1003">Cell membrane</keyword>
<evidence type="ECO:0000256" key="3">
    <source>
        <dbReference type="ARBA" id="ARBA00022475"/>
    </source>
</evidence>